<proteinExistence type="predicted"/>
<accession>A0A5S9M3Y5</accession>
<name>A0A5S9M3Y5_BACIA</name>
<organism evidence="1 2">
    <name type="scientific">Bacillus safensis</name>
    <dbReference type="NCBI Taxonomy" id="561879"/>
    <lineage>
        <taxon>Bacteria</taxon>
        <taxon>Bacillati</taxon>
        <taxon>Bacillota</taxon>
        <taxon>Bacilli</taxon>
        <taxon>Bacillales</taxon>
        <taxon>Bacillaceae</taxon>
        <taxon>Bacillus</taxon>
    </lineage>
</organism>
<evidence type="ECO:0000313" key="2">
    <source>
        <dbReference type="Proteomes" id="UP000464658"/>
    </source>
</evidence>
<sequence>MTTEPPLGVIPKWLHDERRTEDIAAAIERRISARSEIPLEWFEEYNNLIKHQVKK</sequence>
<protein>
    <submittedName>
        <fullName evidence="1">Uncharacterized protein</fullName>
    </submittedName>
</protein>
<dbReference type="AlphaFoldDB" id="A0A5S9M3Y5"/>
<dbReference type="RefSeq" id="WP_165378732.1">
    <property type="nucleotide sequence ID" value="NZ_CP187716.1"/>
</dbReference>
<evidence type="ECO:0000313" key="1">
    <source>
        <dbReference type="EMBL" id="BBP87458.1"/>
    </source>
</evidence>
<reference evidence="1 2" key="1">
    <citation type="submission" date="2019-12" db="EMBL/GenBank/DDBJ databases">
        <title>Full genome sequence of a Bacillus safensis strain isolated from commercially available natto in Indonesia.</title>
        <authorList>
            <person name="Yoshida M."/>
            <person name="Uomi M."/>
            <person name="Waturangi D."/>
            <person name="Ekaputri J.J."/>
            <person name="Setiamarga D.H.E."/>
        </authorList>
    </citation>
    <scope>NUCLEOTIDE SEQUENCE [LARGE SCALE GENOMIC DNA]</scope>
    <source>
        <strain evidence="1 2">IDN1</strain>
    </source>
</reference>
<dbReference type="Proteomes" id="UP000464658">
    <property type="component" value="Chromosome"/>
</dbReference>
<gene>
    <name evidence="1" type="ORF">BsIDN1_10760</name>
</gene>
<dbReference type="EMBL" id="AP021906">
    <property type="protein sequence ID" value="BBP87458.1"/>
    <property type="molecule type" value="Genomic_DNA"/>
</dbReference>